<comment type="similarity">
    <text evidence="2 10">Belongs to the disproportionating enzyme family.</text>
</comment>
<dbReference type="NCBIfam" id="NF011079">
    <property type="entry name" value="PRK14508.1-2"/>
    <property type="match status" value="1"/>
</dbReference>
<evidence type="ECO:0000313" key="12">
    <source>
        <dbReference type="Proteomes" id="UP000243819"/>
    </source>
</evidence>
<dbReference type="STRING" id="1120990.SAMN03080614_10012"/>
<evidence type="ECO:0000256" key="4">
    <source>
        <dbReference type="ARBA" id="ARBA00020295"/>
    </source>
</evidence>
<evidence type="ECO:0000256" key="6">
    <source>
        <dbReference type="ARBA" id="ARBA00022679"/>
    </source>
</evidence>
<dbReference type="PANTHER" id="PTHR32438:SF5">
    <property type="entry name" value="4-ALPHA-GLUCANOTRANSFERASE DPE1, CHLOROPLASTIC_AMYLOPLASTIC"/>
    <property type="match status" value="1"/>
</dbReference>
<dbReference type="NCBIfam" id="TIGR00217">
    <property type="entry name" value="malQ"/>
    <property type="match status" value="1"/>
</dbReference>
<evidence type="ECO:0000256" key="1">
    <source>
        <dbReference type="ARBA" id="ARBA00000439"/>
    </source>
</evidence>
<dbReference type="GO" id="GO:0004134">
    <property type="term" value="F:4-alpha-glucanotransferase activity"/>
    <property type="evidence" value="ECO:0007669"/>
    <property type="project" value="UniProtKB-EC"/>
</dbReference>
<evidence type="ECO:0000256" key="3">
    <source>
        <dbReference type="ARBA" id="ARBA00012560"/>
    </source>
</evidence>
<dbReference type="Gene3D" id="3.20.20.80">
    <property type="entry name" value="Glycosidases"/>
    <property type="match status" value="1"/>
</dbReference>
<evidence type="ECO:0000256" key="10">
    <source>
        <dbReference type="RuleBase" id="RU361207"/>
    </source>
</evidence>
<dbReference type="EMBL" id="FOIF01000001">
    <property type="protein sequence ID" value="SES62048.1"/>
    <property type="molecule type" value="Genomic_DNA"/>
</dbReference>
<reference evidence="12" key="1">
    <citation type="submission" date="2016-10" db="EMBL/GenBank/DDBJ databases">
        <authorList>
            <person name="Varghese N."/>
            <person name="Submissions S."/>
        </authorList>
    </citation>
    <scope>NUCLEOTIDE SEQUENCE [LARGE SCALE GENOMIC DNA]</scope>
    <source>
        <strain evidence="12">DSM 13577</strain>
    </source>
</reference>
<dbReference type="InterPro" id="IPR003385">
    <property type="entry name" value="Glyco_hydro_77"/>
</dbReference>
<dbReference type="EC" id="2.4.1.25" evidence="3 10"/>
<keyword evidence="12" id="KW-1185">Reference proteome</keyword>
<dbReference type="OrthoDB" id="9811841at2"/>
<keyword evidence="7 10" id="KW-0119">Carbohydrate metabolism</keyword>
<evidence type="ECO:0000313" key="11">
    <source>
        <dbReference type="EMBL" id="SES62048.1"/>
    </source>
</evidence>
<evidence type="ECO:0000256" key="5">
    <source>
        <dbReference type="ARBA" id="ARBA00022676"/>
    </source>
</evidence>
<dbReference type="GO" id="GO:0005975">
    <property type="term" value="P:carbohydrate metabolic process"/>
    <property type="evidence" value="ECO:0007669"/>
    <property type="project" value="InterPro"/>
</dbReference>
<dbReference type="InterPro" id="IPR017853">
    <property type="entry name" value="GH"/>
</dbReference>
<name>A0A1H9Y0B4_9FIRM</name>
<protein>
    <recommendedName>
        <fullName evidence="4 10">4-alpha-glucanotransferase</fullName>
        <ecNumber evidence="3 10">2.4.1.25</ecNumber>
    </recommendedName>
    <alternativeName>
        <fullName evidence="8 10">Amylomaltase</fullName>
    </alternativeName>
    <alternativeName>
        <fullName evidence="9 10">Disproportionating enzyme</fullName>
    </alternativeName>
</protein>
<evidence type="ECO:0000256" key="2">
    <source>
        <dbReference type="ARBA" id="ARBA00005684"/>
    </source>
</evidence>
<dbReference type="SUPFAM" id="SSF51445">
    <property type="entry name" value="(Trans)glycosidases"/>
    <property type="match status" value="1"/>
</dbReference>
<sequence length="495" mass="57206">MFKRSSGILLHPTSLPSPYGIGDLGKEAYDFVDFLVASKQKLWQILPLGPTGFGDSPYQCFSAFAGNPLLISLDKLVQEGFLKKEDIKPPKKFDDNHVEFGEVINFKFSVFNKAYNNFKKHATKIQKEKYENYCHNQKKWLDDYALFMALKEHYKGAVWNTWDKPIAKREASALEYWKEKLKEEIGFQKFIQYIFYEQWMDLKSYANKNFIEVIGDIPIFVAFDSADVWSQPELFCLDEKGYPTEVAGVPPDYFSATGQLWGNPLYNWDKMKEDDYKWWIDRFKVTLQLVDIVRLDHFRGFEAYWAVPYGEKTAVNGVWRKGPGADLFSSIEKALGKLPIIAEDLGFITKEVHEIREQFNFPGMKILQFAFDSKEESDVIPYKYEKNSVVYTGTHDNDTILGWFEKASPQDREYALKYSKSDGKDISWDIIQLALSTVCNIAIFPLQDILSLGAEGRMNVPGTASGNWTWRFKKGDLTESIALRLAELTKLYGRY</sequence>
<organism evidence="11 12">
    <name type="scientific">Anaerobranca gottschalkii DSM 13577</name>
    <dbReference type="NCBI Taxonomy" id="1120990"/>
    <lineage>
        <taxon>Bacteria</taxon>
        <taxon>Bacillati</taxon>
        <taxon>Bacillota</taxon>
        <taxon>Clostridia</taxon>
        <taxon>Eubacteriales</taxon>
        <taxon>Proteinivoracaceae</taxon>
        <taxon>Anaerobranca</taxon>
    </lineage>
</organism>
<evidence type="ECO:0000256" key="9">
    <source>
        <dbReference type="ARBA" id="ARBA00031501"/>
    </source>
</evidence>
<dbReference type="AlphaFoldDB" id="A0A1H9Y0B4"/>
<dbReference type="PANTHER" id="PTHR32438">
    <property type="entry name" value="4-ALPHA-GLUCANOTRANSFERASE DPE1, CHLOROPLASTIC/AMYLOPLASTIC"/>
    <property type="match status" value="1"/>
</dbReference>
<dbReference type="Pfam" id="PF02446">
    <property type="entry name" value="Glyco_hydro_77"/>
    <property type="match status" value="1"/>
</dbReference>
<proteinExistence type="inferred from homology"/>
<dbReference type="Proteomes" id="UP000243819">
    <property type="component" value="Unassembled WGS sequence"/>
</dbReference>
<evidence type="ECO:0000256" key="8">
    <source>
        <dbReference type="ARBA" id="ARBA00031423"/>
    </source>
</evidence>
<dbReference type="NCBIfam" id="NF011080">
    <property type="entry name" value="PRK14508.1-3"/>
    <property type="match status" value="1"/>
</dbReference>
<keyword evidence="5 10" id="KW-0328">Glycosyltransferase</keyword>
<gene>
    <name evidence="11" type="ORF">SAMN03080614_10012</name>
</gene>
<accession>A0A1H9Y0B4</accession>
<keyword evidence="6 10" id="KW-0808">Transferase</keyword>
<comment type="catalytic activity">
    <reaction evidence="1 10">
        <text>Transfers a segment of a (1-&gt;4)-alpha-D-glucan to a new position in an acceptor, which may be glucose or a (1-&gt;4)-alpha-D-glucan.</text>
        <dbReference type="EC" id="2.4.1.25"/>
    </reaction>
</comment>
<evidence type="ECO:0000256" key="7">
    <source>
        <dbReference type="ARBA" id="ARBA00023277"/>
    </source>
</evidence>